<evidence type="ECO:0000256" key="5">
    <source>
        <dbReference type="ARBA" id="ARBA00022967"/>
    </source>
</evidence>
<dbReference type="GO" id="GO:0016887">
    <property type="term" value="F:ATP hydrolysis activity"/>
    <property type="evidence" value="ECO:0007669"/>
    <property type="project" value="InterPro"/>
</dbReference>
<evidence type="ECO:0000313" key="9">
    <source>
        <dbReference type="Proteomes" id="UP000279384"/>
    </source>
</evidence>
<keyword evidence="4 8" id="KW-0067">ATP-binding</keyword>
<dbReference type="InterPro" id="IPR027417">
    <property type="entry name" value="P-loop_NTPase"/>
</dbReference>
<keyword evidence="3" id="KW-0547">Nucleotide-binding</keyword>
<dbReference type="SMART" id="SM00382">
    <property type="entry name" value="AAA"/>
    <property type="match status" value="1"/>
</dbReference>
<feature type="domain" description="ABC transporter" evidence="7">
    <location>
        <begin position="3"/>
        <end position="246"/>
    </location>
</feature>
<keyword evidence="2" id="KW-1003">Cell membrane</keyword>
<dbReference type="AlphaFoldDB" id="A0A495BC73"/>
<name>A0A495BC73_VOGIN</name>
<accession>A0A495BC73</accession>
<dbReference type="Pfam" id="PF00005">
    <property type="entry name" value="ABC_tran"/>
    <property type="match status" value="1"/>
</dbReference>
<dbReference type="PANTHER" id="PTHR43166:SF6">
    <property type="entry name" value="PHOSPHONATES IMPORT ATP-BINDING PROTEIN PHNC"/>
    <property type="match status" value="1"/>
</dbReference>
<dbReference type="EMBL" id="RBID01000015">
    <property type="protein sequence ID" value="RKQ57804.1"/>
    <property type="molecule type" value="Genomic_DNA"/>
</dbReference>
<keyword evidence="5" id="KW-1278">Translocase</keyword>
<reference evidence="8 9" key="1">
    <citation type="submission" date="2018-10" db="EMBL/GenBank/DDBJ databases">
        <title>Genomic Encyclopedia of Type Strains, Phase IV (KMG-IV): sequencing the most valuable type-strain genomes for metagenomic binning, comparative biology and taxonomic classification.</title>
        <authorList>
            <person name="Goeker M."/>
        </authorList>
    </citation>
    <scope>NUCLEOTIDE SEQUENCE [LARGE SCALE GENOMIC DNA]</scope>
    <source>
        <strain evidence="8 9">DSM 3303</strain>
    </source>
</reference>
<evidence type="ECO:0000259" key="7">
    <source>
        <dbReference type="PROSITE" id="PS50893"/>
    </source>
</evidence>
<evidence type="ECO:0000256" key="2">
    <source>
        <dbReference type="ARBA" id="ARBA00022475"/>
    </source>
</evidence>
<sequence length="264" mass="28271">MSLRFDAASLSLGGSRILQPLSLQLAQGEQVALIGPSGAGKSSLLLLANSCHRPDGGSVELLGQDPWQLRAPALRRLRSRIGSVYQHPPLPALQRVVTAIGAGQLGQLSTLAALRRLLWPQDVAAIRDALQRVQLGDKLWQRCDRLSGGQRQRVGIARVLYQQPELLLADEPVSALDPRLADDTVALLCADARQRGATLLVSLHSVELALAHFPRLIGLRDGRIAFDLPRAELTPSLLTALYAGEQPATADEPALGSGIRIAPC</sequence>
<dbReference type="PROSITE" id="PS50893">
    <property type="entry name" value="ABC_TRANSPORTER_2"/>
    <property type="match status" value="1"/>
</dbReference>
<comment type="caution">
    <text evidence="8">The sequence shown here is derived from an EMBL/GenBank/DDBJ whole genome shotgun (WGS) entry which is preliminary data.</text>
</comment>
<dbReference type="GO" id="GO:0005524">
    <property type="term" value="F:ATP binding"/>
    <property type="evidence" value="ECO:0007669"/>
    <property type="project" value="UniProtKB-KW"/>
</dbReference>
<dbReference type="PROSITE" id="PS00211">
    <property type="entry name" value="ABC_TRANSPORTER_1"/>
    <property type="match status" value="1"/>
</dbReference>
<dbReference type="InterPro" id="IPR003593">
    <property type="entry name" value="AAA+_ATPase"/>
</dbReference>
<dbReference type="InterPro" id="IPR003439">
    <property type="entry name" value="ABC_transporter-like_ATP-bd"/>
</dbReference>
<evidence type="ECO:0000256" key="3">
    <source>
        <dbReference type="ARBA" id="ARBA00022741"/>
    </source>
</evidence>
<organism evidence="8 9">
    <name type="scientific">Vogesella indigofera</name>
    <name type="common">Pseudomonas indigofera</name>
    <dbReference type="NCBI Taxonomy" id="45465"/>
    <lineage>
        <taxon>Bacteria</taxon>
        <taxon>Pseudomonadati</taxon>
        <taxon>Pseudomonadota</taxon>
        <taxon>Betaproteobacteria</taxon>
        <taxon>Neisseriales</taxon>
        <taxon>Chromobacteriaceae</taxon>
        <taxon>Vogesella</taxon>
    </lineage>
</organism>
<keyword evidence="1" id="KW-0813">Transport</keyword>
<dbReference type="Gene3D" id="3.40.50.300">
    <property type="entry name" value="P-loop containing nucleotide triphosphate hydrolases"/>
    <property type="match status" value="1"/>
</dbReference>
<dbReference type="SUPFAM" id="SSF52540">
    <property type="entry name" value="P-loop containing nucleoside triphosphate hydrolases"/>
    <property type="match status" value="1"/>
</dbReference>
<dbReference type="PANTHER" id="PTHR43166">
    <property type="entry name" value="AMINO ACID IMPORT ATP-BINDING PROTEIN"/>
    <property type="match status" value="1"/>
</dbReference>
<evidence type="ECO:0000256" key="6">
    <source>
        <dbReference type="ARBA" id="ARBA00023136"/>
    </source>
</evidence>
<dbReference type="InterPro" id="IPR050086">
    <property type="entry name" value="MetN_ABC_transporter-like"/>
</dbReference>
<dbReference type="Proteomes" id="UP000279384">
    <property type="component" value="Unassembled WGS sequence"/>
</dbReference>
<keyword evidence="6" id="KW-0472">Membrane</keyword>
<evidence type="ECO:0000313" key="8">
    <source>
        <dbReference type="EMBL" id="RKQ57804.1"/>
    </source>
</evidence>
<evidence type="ECO:0000256" key="4">
    <source>
        <dbReference type="ARBA" id="ARBA00022840"/>
    </source>
</evidence>
<protein>
    <submittedName>
        <fullName evidence="8">Phosphonate transport system ATP-binding protein</fullName>
    </submittedName>
</protein>
<dbReference type="InterPro" id="IPR017871">
    <property type="entry name" value="ABC_transporter-like_CS"/>
</dbReference>
<dbReference type="RefSeq" id="WP_120810704.1">
    <property type="nucleotide sequence ID" value="NZ_RBID01000015.1"/>
</dbReference>
<proteinExistence type="predicted"/>
<gene>
    <name evidence="8" type="ORF">C8E02_2103</name>
</gene>
<evidence type="ECO:0000256" key="1">
    <source>
        <dbReference type="ARBA" id="ARBA00022448"/>
    </source>
</evidence>